<reference evidence="2 3" key="1">
    <citation type="submission" date="2017-03" db="EMBL/GenBank/DDBJ databases">
        <title>Whole genome sequences of fourteen strains of Bradyrhizobium canariense and one strain of Bradyrhizobium japonicum isolated from Lupinus (Papilionoideae: Genisteae) species in Algeria.</title>
        <authorList>
            <person name="Crovadore J."/>
            <person name="Chekireb D."/>
            <person name="Brachmann A."/>
            <person name="Chablais R."/>
            <person name="Cochard B."/>
            <person name="Lefort F."/>
        </authorList>
    </citation>
    <scope>NUCLEOTIDE SEQUENCE [LARGE SCALE GENOMIC DNA]</scope>
    <source>
        <strain evidence="2 3">UBMAN05</strain>
    </source>
</reference>
<dbReference type="EMBL" id="NAFK01000166">
    <property type="protein sequence ID" value="OSJ26670.1"/>
    <property type="molecule type" value="Genomic_DNA"/>
</dbReference>
<dbReference type="Proteomes" id="UP000193884">
    <property type="component" value="Unassembled WGS sequence"/>
</dbReference>
<feature type="signal peptide" evidence="1">
    <location>
        <begin position="1"/>
        <end position="21"/>
    </location>
</feature>
<comment type="caution">
    <text evidence="2">The sequence shown here is derived from an EMBL/GenBank/DDBJ whole genome shotgun (WGS) entry which is preliminary data.</text>
</comment>
<keyword evidence="3" id="KW-1185">Reference proteome</keyword>
<name>A0ABX3X1S7_9BRAD</name>
<sequence length="117" mass="12918">MRKPALAMAAVAALLVFPVSAFSQSIEVGPGGVRVDDGRRARGGGQCEQLRLACENKDRLGEQGEGNCRRYRETCERPARRDVCGELRSACLNKDRLGEQGEGNCRRYRETCRGGRM</sequence>
<evidence type="ECO:0000313" key="3">
    <source>
        <dbReference type="Proteomes" id="UP000193884"/>
    </source>
</evidence>
<feature type="chain" id="PRO_5046207864" evidence="1">
    <location>
        <begin position="22"/>
        <end position="117"/>
    </location>
</feature>
<proteinExistence type="predicted"/>
<protein>
    <submittedName>
        <fullName evidence="2">Uncharacterized protein</fullName>
    </submittedName>
</protein>
<accession>A0ABX3X1S7</accession>
<keyword evidence="1" id="KW-0732">Signal</keyword>
<organism evidence="2 3">
    <name type="scientific">Bradyrhizobium canariense</name>
    <dbReference type="NCBI Taxonomy" id="255045"/>
    <lineage>
        <taxon>Bacteria</taxon>
        <taxon>Pseudomonadati</taxon>
        <taxon>Pseudomonadota</taxon>
        <taxon>Alphaproteobacteria</taxon>
        <taxon>Hyphomicrobiales</taxon>
        <taxon>Nitrobacteraceae</taxon>
        <taxon>Bradyrhizobium</taxon>
    </lineage>
</organism>
<evidence type="ECO:0000313" key="2">
    <source>
        <dbReference type="EMBL" id="OSJ26670.1"/>
    </source>
</evidence>
<gene>
    <name evidence="2" type="ORF">BST63_20590</name>
</gene>
<evidence type="ECO:0000256" key="1">
    <source>
        <dbReference type="SAM" id="SignalP"/>
    </source>
</evidence>